<organism evidence="1 2">
    <name type="scientific">Naganishia friedmannii</name>
    <dbReference type="NCBI Taxonomy" id="89922"/>
    <lineage>
        <taxon>Eukaryota</taxon>
        <taxon>Fungi</taxon>
        <taxon>Dikarya</taxon>
        <taxon>Basidiomycota</taxon>
        <taxon>Agaricomycotina</taxon>
        <taxon>Tremellomycetes</taxon>
        <taxon>Filobasidiales</taxon>
        <taxon>Filobasidiaceae</taxon>
        <taxon>Naganishia</taxon>
    </lineage>
</organism>
<name>A0ACC2V2U7_9TREE</name>
<reference evidence="1" key="1">
    <citation type="submission" date="2023-04" db="EMBL/GenBank/DDBJ databases">
        <title>Draft Genome sequencing of Naganishia species isolated from polar environments using Oxford Nanopore Technology.</title>
        <authorList>
            <person name="Leo P."/>
            <person name="Venkateswaran K."/>
        </authorList>
    </citation>
    <scope>NUCLEOTIDE SEQUENCE</scope>
    <source>
        <strain evidence="1">MNA-CCFEE 5423</strain>
    </source>
</reference>
<dbReference type="EMBL" id="JASBWT010000031">
    <property type="protein sequence ID" value="KAJ9093408.1"/>
    <property type="molecule type" value="Genomic_DNA"/>
</dbReference>
<gene>
    <name evidence="1" type="ORF">QFC21_006438</name>
</gene>
<sequence>MKILIGTHAFHLHLLDFDPATASLTQISKIELKEQPSFALQHPVHQDLFYVNAWVDSIIYVIRIDKESGKLEILCQAESGGGGPTYFILTPEGESLLIANYRSGDVTRLGVDRTTGLLESKNAAETDILKLPYTLPQGDRPHRLVDRQSFSHPHQVIALPKRKVSDIQTYLVPDLGGDAVFVVSYTKEEHWKIWNKWSSRVGWGPRHGVVNSVGDSHYLYLVNELVNIVTIHPLTFDSNGIPSITSPVQACSTVPSHLAKAYVPVGPYESIACTILLHTTPEGSQQLIVTNRNANENIRPEGDSVIVLPINANGKEFDVEGAQHLIGAGQHLRAAAVTSGVGEDKAHYLLIGARNGQGLTVYRQGKGSMGEWDEVLRNARLDGLDLPISADWL</sequence>
<evidence type="ECO:0000313" key="1">
    <source>
        <dbReference type="EMBL" id="KAJ9093408.1"/>
    </source>
</evidence>
<evidence type="ECO:0000313" key="2">
    <source>
        <dbReference type="Proteomes" id="UP001227268"/>
    </source>
</evidence>
<dbReference type="Proteomes" id="UP001227268">
    <property type="component" value="Unassembled WGS sequence"/>
</dbReference>
<protein>
    <submittedName>
        <fullName evidence="1">Uncharacterized protein</fullName>
    </submittedName>
</protein>
<accession>A0ACC2V2U7</accession>
<keyword evidence="2" id="KW-1185">Reference proteome</keyword>
<proteinExistence type="predicted"/>
<comment type="caution">
    <text evidence="1">The sequence shown here is derived from an EMBL/GenBank/DDBJ whole genome shotgun (WGS) entry which is preliminary data.</text>
</comment>